<dbReference type="KEGG" id="satk:SA2016_1017"/>
<evidence type="ECO:0000313" key="2">
    <source>
        <dbReference type="Proteomes" id="UP000070134"/>
    </source>
</evidence>
<organism evidence="1 2">
    <name type="scientific">Sinomonas atrocyanea</name>
    <dbReference type="NCBI Taxonomy" id="37927"/>
    <lineage>
        <taxon>Bacteria</taxon>
        <taxon>Bacillati</taxon>
        <taxon>Actinomycetota</taxon>
        <taxon>Actinomycetes</taxon>
        <taxon>Micrococcales</taxon>
        <taxon>Micrococcaceae</taxon>
        <taxon>Sinomonas</taxon>
    </lineage>
</organism>
<reference evidence="1 2" key="1">
    <citation type="submission" date="2016-02" db="EMBL/GenBank/DDBJ databases">
        <title>Complete genome of Sinomonas atrocyanea KCTC 3377.</title>
        <authorList>
            <person name="Kim K.M."/>
        </authorList>
    </citation>
    <scope>NUCLEOTIDE SEQUENCE [LARGE SCALE GENOMIC DNA]</scope>
    <source>
        <strain evidence="1 2">KCTC 3377</strain>
    </source>
</reference>
<proteinExistence type="predicted"/>
<accession>A0A127A228</accession>
<name>A0A127A228_9MICC</name>
<evidence type="ECO:0000313" key="1">
    <source>
        <dbReference type="EMBL" id="AMM31702.1"/>
    </source>
</evidence>
<dbReference type="EMBL" id="CP014518">
    <property type="protein sequence ID" value="AMM31702.1"/>
    <property type="molecule type" value="Genomic_DNA"/>
</dbReference>
<dbReference type="STRING" id="37927.SA2016_1017"/>
<gene>
    <name evidence="1" type="ORF">SA2016_1017</name>
</gene>
<dbReference type="Gene3D" id="6.10.140.530">
    <property type="match status" value="1"/>
</dbReference>
<protein>
    <submittedName>
        <fullName evidence="1">Uncharacterized protein</fullName>
    </submittedName>
</protein>
<keyword evidence="2" id="KW-1185">Reference proteome</keyword>
<dbReference type="AlphaFoldDB" id="A0A127A228"/>
<dbReference type="OrthoDB" id="4954837at2"/>
<dbReference type="RefSeq" id="WP_066496075.1">
    <property type="nucleotide sequence ID" value="NZ_BJMO01000042.1"/>
</dbReference>
<sequence length="93" mass="10491">MDRDLMHELAWQITGLPVPAQQDEADFAAALHRVETFLAEYRHVPDPKAGDAYEARLGSWLDAERAADEHGALSQKRRERIQQVVGPEWRAAG</sequence>
<dbReference type="Proteomes" id="UP000070134">
    <property type="component" value="Chromosome"/>
</dbReference>